<evidence type="ECO:0000259" key="1">
    <source>
        <dbReference type="Pfam" id="PF22790"/>
    </source>
</evidence>
<sequence length="231" mass="26303">MGAGAAGGYNEFNAENGEYVGKGGFTMGNQPMARQTIWLMWENAIGRIIGMTSEYTLEAGMCKVLVKKHSGDDIVCEDGTRIRKGDRVGELHLNNRMVLELTRQAGPNRAALRTARLARDSLQRISEEWEKRPEMAEMKALVGVTLLHRGLTHGLGFEQMRLPSRRFEWLCSFYLKLLLRFMHPDGLERIGRNKEKLTPLLLVCSRDNLRNRFIFRKPSESSRDVPYSSCL</sequence>
<keyword evidence="3" id="KW-1185">Reference proteome</keyword>
<dbReference type="EMBL" id="VNJJ01000008">
    <property type="protein sequence ID" value="TVX98766.1"/>
    <property type="molecule type" value="Genomic_DNA"/>
</dbReference>
<reference evidence="2 3" key="1">
    <citation type="submission" date="2019-07" db="EMBL/GenBank/DDBJ databases">
        <authorList>
            <person name="Kim J."/>
        </authorList>
    </citation>
    <scope>NUCLEOTIDE SEQUENCE [LARGE SCALE GENOMIC DNA]</scope>
    <source>
        <strain evidence="2 3">G13</strain>
    </source>
</reference>
<dbReference type="AlphaFoldDB" id="A0A559JFX2"/>
<evidence type="ECO:0000313" key="3">
    <source>
        <dbReference type="Proteomes" id="UP000316330"/>
    </source>
</evidence>
<gene>
    <name evidence="2" type="ORF">FPZ45_15845</name>
</gene>
<proteinExistence type="predicted"/>
<dbReference type="OrthoDB" id="1951946at2"/>
<dbReference type="Pfam" id="PF22790">
    <property type="entry name" value="YkoP"/>
    <property type="match status" value="1"/>
</dbReference>
<accession>A0A559JFX2</accession>
<dbReference type="RefSeq" id="WP_144703748.1">
    <property type="nucleotide sequence ID" value="NZ_VNJJ01000008.1"/>
</dbReference>
<dbReference type="Proteomes" id="UP000316330">
    <property type="component" value="Unassembled WGS sequence"/>
</dbReference>
<dbReference type="InterPro" id="IPR054467">
    <property type="entry name" value="YkoP-like_dom"/>
</dbReference>
<organism evidence="2 3">
    <name type="scientific">Cohnella terricola</name>
    <dbReference type="NCBI Taxonomy" id="1289167"/>
    <lineage>
        <taxon>Bacteria</taxon>
        <taxon>Bacillati</taxon>
        <taxon>Bacillota</taxon>
        <taxon>Bacilli</taxon>
        <taxon>Bacillales</taxon>
        <taxon>Paenibacillaceae</taxon>
        <taxon>Cohnella</taxon>
    </lineage>
</organism>
<name>A0A559JFX2_9BACL</name>
<comment type="caution">
    <text evidence="2">The sequence shown here is derived from an EMBL/GenBank/DDBJ whole genome shotgun (WGS) entry which is preliminary data.</text>
</comment>
<protein>
    <submittedName>
        <fullName evidence="2">Polysaccharide deacetylase</fullName>
    </submittedName>
</protein>
<evidence type="ECO:0000313" key="2">
    <source>
        <dbReference type="EMBL" id="TVX98766.1"/>
    </source>
</evidence>
<feature type="domain" description="YkoP-like" evidence="1">
    <location>
        <begin position="35"/>
        <end position="212"/>
    </location>
</feature>